<dbReference type="KEGG" id="nfl:COO91_02663"/>
<dbReference type="AlphaFoldDB" id="A0A2K8SN06"/>
<dbReference type="EMBL" id="CP024785">
    <property type="protein sequence ID" value="AUB36740.1"/>
    <property type="molecule type" value="Genomic_DNA"/>
</dbReference>
<evidence type="ECO:0000313" key="1">
    <source>
        <dbReference type="EMBL" id="AUB36740.1"/>
    </source>
</evidence>
<organism evidence="1 2">
    <name type="scientific">Nostoc flagelliforme CCNUN1</name>
    <dbReference type="NCBI Taxonomy" id="2038116"/>
    <lineage>
        <taxon>Bacteria</taxon>
        <taxon>Bacillati</taxon>
        <taxon>Cyanobacteriota</taxon>
        <taxon>Cyanophyceae</taxon>
        <taxon>Nostocales</taxon>
        <taxon>Nostocaceae</taxon>
        <taxon>Nostoc</taxon>
    </lineage>
</organism>
<reference evidence="1 2" key="1">
    <citation type="submission" date="2017-11" db="EMBL/GenBank/DDBJ databases">
        <title>Complete genome of a free-living desiccation-tolerant cyanobacterium and its photosynthetic adaptation to extreme terrestrial habitat.</title>
        <authorList>
            <person name="Shang J."/>
        </authorList>
    </citation>
    <scope>NUCLEOTIDE SEQUENCE [LARGE SCALE GENOMIC DNA]</scope>
    <source>
        <strain evidence="1 2">CCNUN1</strain>
    </source>
</reference>
<proteinExistence type="predicted"/>
<dbReference type="Proteomes" id="UP000232003">
    <property type="component" value="Chromosome"/>
</dbReference>
<evidence type="ECO:0000313" key="2">
    <source>
        <dbReference type="Proteomes" id="UP000232003"/>
    </source>
</evidence>
<keyword evidence="2" id="KW-1185">Reference proteome</keyword>
<dbReference type="RefSeq" id="WP_208766701.1">
    <property type="nucleotide sequence ID" value="NZ_CAWNNC010000001.1"/>
</dbReference>
<name>A0A2K8SN06_9NOSO</name>
<sequence>MSGTAGAVGSAAVQAGQAVAGAAVGIGGAAFQATQIVGQALAEAKVIDSINKKLNCDLAAIK</sequence>
<gene>
    <name evidence="1" type="ORF">COO91_02663</name>
</gene>
<accession>A0A2K8SN06</accession>
<protein>
    <submittedName>
        <fullName evidence="1">Uncharacterized protein</fullName>
    </submittedName>
</protein>